<dbReference type="GO" id="GO:0006308">
    <property type="term" value="P:DNA catabolic process"/>
    <property type="evidence" value="ECO:0007669"/>
    <property type="project" value="UniProtKB-UniRule"/>
</dbReference>
<dbReference type="InterPro" id="IPR003761">
    <property type="entry name" value="Exonuc_VII_S"/>
</dbReference>
<comment type="subunit">
    <text evidence="6">Heterooligomer composed of large and small subunits.</text>
</comment>
<dbReference type="Pfam" id="PF02609">
    <property type="entry name" value="Exonuc_VII_S"/>
    <property type="match status" value="1"/>
</dbReference>
<comment type="subcellular location">
    <subcellularLocation>
        <location evidence="6">Cytoplasm</location>
    </subcellularLocation>
</comment>
<dbReference type="SUPFAM" id="SSF116842">
    <property type="entry name" value="XseB-like"/>
    <property type="match status" value="1"/>
</dbReference>
<dbReference type="OrthoDB" id="9801128at2"/>
<sequence length="91" mass="10027">MAEKEKPATFEQALEELEQLVERLEGGDLPLEDALADFERGVKLTRECQQKLASAEQKVKVLMEEGGEVREQPFDIDDPAGPAVGDRGDDA</sequence>
<evidence type="ECO:0000256" key="2">
    <source>
        <dbReference type="ARBA" id="ARBA00022490"/>
    </source>
</evidence>
<keyword evidence="4 6" id="KW-0378">Hydrolase</keyword>
<dbReference type="PANTHER" id="PTHR34137:SF1">
    <property type="entry name" value="EXODEOXYRIBONUCLEASE 7 SMALL SUBUNIT"/>
    <property type="match status" value="1"/>
</dbReference>
<dbReference type="NCBIfam" id="TIGR01280">
    <property type="entry name" value="xseB"/>
    <property type="match status" value="1"/>
</dbReference>
<dbReference type="Proteomes" id="UP000199305">
    <property type="component" value="Unassembled WGS sequence"/>
</dbReference>
<keyword evidence="2 6" id="KW-0963">Cytoplasm</keyword>
<dbReference type="AlphaFoldDB" id="A0A1G8XZM4"/>
<dbReference type="EC" id="3.1.11.6" evidence="6"/>
<dbReference type="STRING" id="658219.SAMN05216212_1280"/>
<evidence type="ECO:0000256" key="7">
    <source>
        <dbReference type="SAM" id="MobiDB-lite"/>
    </source>
</evidence>
<reference evidence="9" key="1">
    <citation type="submission" date="2016-10" db="EMBL/GenBank/DDBJ databases">
        <authorList>
            <person name="Varghese N."/>
            <person name="Submissions S."/>
        </authorList>
    </citation>
    <scope>NUCLEOTIDE SEQUENCE [LARGE SCALE GENOMIC DNA]</scope>
    <source>
        <strain evidence="9">CGMCC 1.10658</strain>
    </source>
</reference>
<protein>
    <recommendedName>
        <fullName evidence="6">Exodeoxyribonuclease 7 small subunit</fullName>
        <ecNumber evidence="6">3.1.11.6</ecNumber>
    </recommendedName>
    <alternativeName>
        <fullName evidence="6">Exodeoxyribonuclease VII small subunit</fullName>
        <shortName evidence="6">Exonuclease VII small subunit</shortName>
    </alternativeName>
</protein>
<evidence type="ECO:0000313" key="8">
    <source>
        <dbReference type="EMBL" id="SDJ95335.1"/>
    </source>
</evidence>
<dbReference type="Gene3D" id="1.10.287.1040">
    <property type="entry name" value="Exonuclease VII, small subunit"/>
    <property type="match status" value="1"/>
</dbReference>
<dbReference type="HAMAP" id="MF_00337">
    <property type="entry name" value="Exonuc_7_S"/>
    <property type="match status" value="1"/>
</dbReference>
<dbReference type="RefSeq" id="WP_091510266.1">
    <property type="nucleotide sequence ID" value="NZ_FNFH01000002.1"/>
</dbReference>
<accession>A0A1G8XZM4</accession>
<evidence type="ECO:0000256" key="4">
    <source>
        <dbReference type="ARBA" id="ARBA00022801"/>
    </source>
</evidence>
<feature type="compositionally biased region" description="Basic and acidic residues" evidence="7">
    <location>
        <begin position="64"/>
        <end position="73"/>
    </location>
</feature>
<keyword evidence="3 6" id="KW-0540">Nuclease</keyword>
<comment type="similarity">
    <text evidence="1 6">Belongs to the XseB family.</text>
</comment>
<dbReference type="NCBIfam" id="NF002137">
    <property type="entry name" value="PRK00977.1-1"/>
    <property type="match status" value="1"/>
</dbReference>
<dbReference type="GO" id="GO:0005829">
    <property type="term" value="C:cytosol"/>
    <property type="evidence" value="ECO:0007669"/>
    <property type="project" value="TreeGrafter"/>
</dbReference>
<dbReference type="NCBIfam" id="NF002140">
    <property type="entry name" value="PRK00977.1-4"/>
    <property type="match status" value="1"/>
</dbReference>
<dbReference type="EMBL" id="FNFH01000002">
    <property type="protein sequence ID" value="SDJ95335.1"/>
    <property type="molecule type" value="Genomic_DNA"/>
</dbReference>
<dbReference type="PANTHER" id="PTHR34137">
    <property type="entry name" value="EXODEOXYRIBONUCLEASE 7 SMALL SUBUNIT"/>
    <property type="match status" value="1"/>
</dbReference>
<dbReference type="GO" id="GO:0008855">
    <property type="term" value="F:exodeoxyribonuclease VII activity"/>
    <property type="evidence" value="ECO:0007669"/>
    <property type="project" value="UniProtKB-UniRule"/>
</dbReference>
<evidence type="ECO:0000256" key="5">
    <source>
        <dbReference type="ARBA" id="ARBA00022839"/>
    </source>
</evidence>
<proteinExistence type="inferred from homology"/>
<evidence type="ECO:0000313" key="9">
    <source>
        <dbReference type="Proteomes" id="UP000199305"/>
    </source>
</evidence>
<name>A0A1G8XZM4_9GAMM</name>
<comment type="function">
    <text evidence="6">Bidirectionally degrades single-stranded DNA into large acid-insoluble oligonucleotides, which are then degraded further into small acid-soluble oligonucleotides.</text>
</comment>
<keyword evidence="9" id="KW-1185">Reference proteome</keyword>
<dbReference type="InterPro" id="IPR037004">
    <property type="entry name" value="Exonuc_VII_ssu_sf"/>
</dbReference>
<keyword evidence="5 6" id="KW-0269">Exonuclease</keyword>
<organism evidence="8 9">
    <name type="scientific">Microbulbifer yueqingensis</name>
    <dbReference type="NCBI Taxonomy" id="658219"/>
    <lineage>
        <taxon>Bacteria</taxon>
        <taxon>Pseudomonadati</taxon>
        <taxon>Pseudomonadota</taxon>
        <taxon>Gammaproteobacteria</taxon>
        <taxon>Cellvibrionales</taxon>
        <taxon>Microbulbiferaceae</taxon>
        <taxon>Microbulbifer</taxon>
    </lineage>
</organism>
<feature type="region of interest" description="Disordered" evidence="7">
    <location>
        <begin position="64"/>
        <end position="91"/>
    </location>
</feature>
<comment type="catalytic activity">
    <reaction evidence="6">
        <text>Exonucleolytic cleavage in either 5'- to 3'- or 3'- to 5'-direction to yield nucleoside 5'-phosphates.</text>
        <dbReference type="EC" id="3.1.11.6"/>
    </reaction>
</comment>
<gene>
    <name evidence="6" type="primary">xseB</name>
    <name evidence="8" type="ORF">SAMN05216212_1280</name>
</gene>
<evidence type="ECO:0000256" key="3">
    <source>
        <dbReference type="ARBA" id="ARBA00022722"/>
    </source>
</evidence>
<evidence type="ECO:0000256" key="1">
    <source>
        <dbReference type="ARBA" id="ARBA00009998"/>
    </source>
</evidence>
<evidence type="ECO:0000256" key="6">
    <source>
        <dbReference type="HAMAP-Rule" id="MF_00337"/>
    </source>
</evidence>
<dbReference type="GO" id="GO:0009318">
    <property type="term" value="C:exodeoxyribonuclease VII complex"/>
    <property type="evidence" value="ECO:0007669"/>
    <property type="project" value="UniProtKB-UniRule"/>
</dbReference>